<dbReference type="Gene3D" id="1.20.1540.10">
    <property type="entry name" value="Rhomboid-like"/>
    <property type="match status" value="1"/>
</dbReference>
<feature type="transmembrane region" description="Helical" evidence="6">
    <location>
        <begin position="267"/>
        <end position="283"/>
    </location>
</feature>
<evidence type="ECO:0000256" key="5">
    <source>
        <dbReference type="SAM" id="MobiDB-lite"/>
    </source>
</evidence>
<gene>
    <name evidence="10" type="ORF">IZO911_LOCUS39622</name>
    <name evidence="9" type="ORF">JYZ213_LOCUS20241</name>
</gene>
<dbReference type="Proteomes" id="UP000663845">
    <property type="component" value="Unassembled WGS sequence"/>
</dbReference>
<evidence type="ECO:0000313" key="9">
    <source>
        <dbReference type="EMBL" id="CAF1080058.1"/>
    </source>
</evidence>
<feature type="transmembrane region" description="Helical" evidence="6">
    <location>
        <begin position="168"/>
        <end position="186"/>
    </location>
</feature>
<dbReference type="EMBL" id="CAJNOG010000212">
    <property type="protein sequence ID" value="CAF1080058.1"/>
    <property type="molecule type" value="Genomic_DNA"/>
</dbReference>
<comment type="subcellular location">
    <subcellularLocation>
        <location evidence="1">Membrane</location>
        <topology evidence="1">Multi-pass membrane protein</topology>
    </subcellularLocation>
</comment>
<feature type="chain" id="PRO_5035684739" description="Peptidase S54 rhomboid domain-containing protein" evidence="7">
    <location>
        <begin position="22"/>
        <end position="284"/>
    </location>
</feature>
<dbReference type="Pfam" id="PF01694">
    <property type="entry name" value="Rhomboid"/>
    <property type="match status" value="1"/>
</dbReference>
<feature type="transmembrane region" description="Helical" evidence="6">
    <location>
        <begin position="227"/>
        <end position="247"/>
    </location>
</feature>
<evidence type="ECO:0000256" key="7">
    <source>
        <dbReference type="SAM" id="SignalP"/>
    </source>
</evidence>
<evidence type="ECO:0000256" key="1">
    <source>
        <dbReference type="ARBA" id="ARBA00004141"/>
    </source>
</evidence>
<dbReference type="Proteomes" id="UP000663860">
    <property type="component" value="Unassembled WGS sequence"/>
</dbReference>
<feature type="transmembrane region" description="Helical" evidence="6">
    <location>
        <begin position="198"/>
        <end position="221"/>
    </location>
</feature>
<feature type="compositionally biased region" description="Low complexity" evidence="5">
    <location>
        <begin position="97"/>
        <end position="107"/>
    </location>
</feature>
<evidence type="ECO:0000256" key="4">
    <source>
        <dbReference type="ARBA" id="ARBA00023136"/>
    </source>
</evidence>
<proteinExistence type="predicted"/>
<feature type="domain" description="Peptidase S54 rhomboid" evidence="8">
    <location>
        <begin position="152"/>
        <end position="245"/>
    </location>
</feature>
<keyword evidence="2 6" id="KW-0812">Transmembrane</keyword>
<accession>A0A814MIS4</accession>
<evidence type="ECO:0000256" key="2">
    <source>
        <dbReference type="ARBA" id="ARBA00022692"/>
    </source>
</evidence>
<comment type="caution">
    <text evidence="9">The sequence shown here is derived from an EMBL/GenBank/DDBJ whole genome shotgun (WGS) entry which is preliminary data.</text>
</comment>
<dbReference type="AlphaFoldDB" id="A0A814MIS4"/>
<feature type="region of interest" description="Disordered" evidence="5">
    <location>
        <begin position="83"/>
        <end position="107"/>
    </location>
</feature>
<dbReference type="EMBL" id="CAJNOE010001231">
    <property type="protein sequence ID" value="CAF1403220.1"/>
    <property type="molecule type" value="Genomic_DNA"/>
</dbReference>
<dbReference type="GO" id="GO:0004252">
    <property type="term" value="F:serine-type endopeptidase activity"/>
    <property type="evidence" value="ECO:0007669"/>
    <property type="project" value="InterPro"/>
</dbReference>
<dbReference type="SUPFAM" id="SSF144091">
    <property type="entry name" value="Rhomboid-like"/>
    <property type="match status" value="1"/>
</dbReference>
<evidence type="ECO:0000313" key="10">
    <source>
        <dbReference type="EMBL" id="CAF1403220.1"/>
    </source>
</evidence>
<dbReference type="InterPro" id="IPR035952">
    <property type="entry name" value="Rhomboid-like_sf"/>
</dbReference>
<keyword evidence="4 6" id="KW-0472">Membrane</keyword>
<keyword evidence="7" id="KW-0732">Signal</keyword>
<evidence type="ECO:0000313" key="11">
    <source>
        <dbReference type="Proteomes" id="UP000663845"/>
    </source>
</evidence>
<evidence type="ECO:0000259" key="8">
    <source>
        <dbReference type="Pfam" id="PF01694"/>
    </source>
</evidence>
<feature type="signal peptide" evidence="7">
    <location>
        <begin position="1"/>
        <end position="21"/>
    </location>
</feature>
<feature type="compositionally biased region" description="Low complexity" evidence="5">
    <location>
        <begin position="36"/>
        <end position="52"/>
    </location>
</feature>
<evidence type="ECO:0000256" key="3">
    <source>
        <dbReference type="ARBA" id="ARBA00022989"/>
    </source>
</evidence>
<feature type="region of interest" description="Disordered" evidence="5">
    <location>
        <begin position="29"/>
        <end position="52"/>
    </location>
</feature>
<protein>
    <recommendedName>
        <fullName evidence="8">Peptidase S54 rhomboid domain-containing protein</fullName>
    </recommendedName>
</protein>
<reference evidence="9" key="1">
    <citation type="submission" date="2021-02" db="EMBL/GenBank/DDBJ databases">
        <authorList>
            <person name="Nowell W R."/>
        </authorList>
    </citation>
    <scope>NUCLEOTIDE SEQUENCE</scope>
</reference>
<organism evidence="9 11">
    <name type="scientific">Adineta steineri</name>
    <dbReference type="NCBI Taxonomy" id="433720"/>
    <lineage>
        <taxon>Eukaryota</taxon>
        <taxon>Metazoa</taxon>
        <taxon>Spiralia</taxon>
        <taxon>Gnathifera</taxon>
        <taxon>Rotifera</taxon>
        <taxon>Eurotatoria</taxon>
        <taxon>Bdelloidea</taxon>
        <taxon>Adinetida</taxon>
        <taxon>Adinetidae</taxon>
        <taxon>Adineta</taxon>
    </lineage>
</organism>
<dbReference type="GO" id="GO:0016020">
    <property type="term" value="C:membrane"/>
    <property type="evidence" value="ECO:0007669"/>
    <property type="project" value="UniProtKB-SubCell"/>
</dbReference>
<sequence>MEMSKCLCLMIIAVIVIASNASQFRERRNGGGNSGWSGNNGQNSGSPQTYNVYRTNTYTNTETSNSDTSNKCQSGQNICCNNQADSTTGGRRKRHSSSSNGRSNNGNAVKVIHSQTNQQHTCYNYATNGTTGDQTTGCSTNQSCCQGNTSGGSLASISCSSVSLPSSIGASGAIYGLSLFFIIERLNTMKTNIDHHRFVLMQLILLVVFPMTIITSSGAILDITVGHAAHFGGALVGFLFGIGMFGYPCPCSSNNNYCNFQMACRRIAFLFLFIYFVFTFTIFF</sequence>
<evidence type="ECO:0000256" key="6">
    <source>
        <dbReference type="SAM" id="Phobius"/>
    </source>
</evidence>
<dbReference type="InterPro" id="IPR022764">
    <property type="entry name" value="Peptidase_S54_rhomboid_dom"/>
</dbReference>
<keyword evidence="3 6" id="KW-1133">Transmembrane helix</keyword>
<name>A0A814MIS4_9BILA</name>